<dbReference type="Proteomes" id="UP000053236">
    <property type="component" value="Unassembled WGS sequence"/>
</dbReference>
<evidence type="ECO:0000313" key="1">
    <source>
        <dbReference type="EMBL" id="ETK83419.1"/>
    </source>
</evidence>
<protein>
    <submittedName>
        <fullName evidence="1">Uncharacterized protein</fullName>
    </submittedName>
</protein>
<gene>
    <name evidence="1" type="ORF">L915_11359</name>
</gene>
<dbReference type="AlphaFoldDB" id="W2GKK3"/>
<accession>W2GKK3</accession>
<proteinExistence type="predicted"/>
<dbReference type="EMBL" id="KI687007">
    <property type="protein sequence ID" value="ETK83419.1"/>
    <property type="molecule type" value="Genomic_DNA"/>
</dbReference>
<organism evidence="1">
    <name type="scientific">Phytophthora nicotianae</name>
    <name type="common">Potato buckeye rot agent</name>
    <name type="synonym">Phytophthora parasitica</name>
    <dbReference type="NCBI Taxonomy" id="4792"/>
    <lineage>
        <taxon>Eukaryota</taxon>
        <taxon>Sar</taxon>
        <taxon>Stramenopiles</taxon>
        <taxon>Oomycota</taxon>
        <taxon>Peronosporomycetes</taxon>
        <taxon>Peronosporales</taxon>
        <taxon>Peronosporaceae</taxon>
        <taxon>Phytophthora</taxon>
    </lineage>
</organism>
<name>W2GKK3_PHYNI</name>
<sequence>MLHPSCCFRLSSRTTASAARRKIAMLGSTLLEFCSVTRSFR</sequence>
<reference evidence="1" key="1">
    <citation type="submission" date="2013-11" db="EMBL/GenBank/DDBJ databases">
        <title>The Genome Sequence of Phytophthora parasitica CJ02B3.</title>
        <authorList>
            <consortium name="The Broad Institute Genomics Platform"/>
            <person name="Russ C."/>
            <person name="Tyler B."/>
            <person name="Panabieres F."/>
            <person name="Shan W."/>
            <person name="Tripathy S."/>
            <person name="Grunwald N."/>
            <person name="Machado M."/>
            <person name="Johnson C.S."/>
            <person name="Arredondo F."/>
            <person name="Hong C."/>
            <person name="Coffey M."/>
            <person name="Young S.K."/>
            <person name="Zeng Q."/>
            <person name="Gargeya S."/>
            <person name="Fitzgerald M."/>
            <person name="Abouelleil A."/>
            <person name="Alvarado L."/>
            <person name="Chapman S.B."/>
            <person name="Gainer-Dewar J."/>
            <person name="Goldberg J."/>
            <person name="Griggs A."/>
            <person name="Gujja S."/>
            <person name="Hansen M."/>
            <person name="Howarth C."/>
            <person name="Imamovic A."/>
            <person name="Ireland A."/>
            <person name="Larimer J."/>
            <person name="McCowan C."/>
            <person name="Murphy C."/>
            <person name="Pearson M."/>
            <person name="Poon T.W."/>
            <person name="Priest M."/>
            <person name="Roberts A."/>
            <person name="Saif S."/>
            <person name="Shea T."/>
            <person name="Sykes S."/>
            <person name="Wortman J."/>
            <person name="Nusbaum C."/>
            <person name="Birren B."/>
        </authorList>
    </citation>
    <scope>NUCLEOTIDE SEQUENCE [LARGE SCALE GENOMIC DNA]</scope>
    <source>
        <strain evidence="1">CJ02B3</strain>
    </source>
</reference>